<accession>A0A0F7BYN9</accession>
<dbReference type="AlphaFoldDB" id="A0A0F7BYN9"/>
<dbReference type="RefSeq" id="WP_051870359.1">
    <property type="nucleotide sequence ID" value="NZ_CP011074.1"/>
</dbReference>
<protein>
    <submittedName>
        <fullName evidence="1">Siderophore biosynthesis protein</fullName>
    </submittedName>
</protein>
<name>A0A0F7BYN9_BRELA</name>
<organism evidence="1">
    <name type="scientific">Brevibacillus laterosporus</name>
    <name type="common">Bacillus laterosporus</name>
    <dbReference type="NCBI Taxonomy" id="1465"/>
    <lineage>
        <taxon>Bacteria</taxon>
        <taxon>Bacillati</taxon>
        <taxon>Bacillota</taxon>
        <taxon>Bacilli</taxon>
        <taxon>Bacillales</taxon>
        <taxon>Paenibacillaceae</taxon>
        <taxon>Brevibacillus</taxon>
    </lineage>
</organism>
<sequence>MEQHRKHFLPICSINLQCVFPERDEWVHFVSAKAIYDGCVGEDTPDFHTEYTKEDMLGFTVIDGKYKFEADWSYFGTNHEEESKAYLDNANNFQIRKEYYERVGSIYPYSSFGKEIQDVEELAQDMQDKQEKGWGLEYPAINGFLDDVAFKSEEMQKFMKEYDVSMEEMESFGNTNLINIPTKPDGRTFTYVGALTGFYFQAYGADCLYLFYDRDLKKAVVCFEYT</sequence>
<evidence type="ECO:0000313" key="1">
    <source>
        <dbReference type="EMBL" id="AKF92482.1"/>
    </source>
</evidence>
<dbReference type="EMBL" id="CP011074">
    <property type="protein sequence ID" value="AKF92482.1"/>
    <property type="molecule type" value="Genomic_DNA"/>
</dbReference>
<gene>
    <name evidence="1" type="ORF">EX87_01400</name>
</gene>
<reference evidence="1" key="1">
    <citation type="submission" date="2015-03" db="EMBL/GenBank/DDBJ databases">
        <title>MIGS Cultured Bacterial/Archaeal sample from Brevibacillus laterosporus.</title>
        <authorList>
            <person name="Zeng D."/>
            <person name="Zhu L."/>
            <person name="Dong G."/>
            <person name="Ye W."/>
            <person name="Ren D."/>
            <person name="Wu L."/>
            <person name="Xu J."/>
            <person name="Li G."/>
            <person name="Guo L."/>
        </authorList>
    </citation>
    <scope>NUCLEOTIDE SEQUENCE</scope>
    <source>
        <strain evidence="1">B9</strain>
    </source>
</reference>
<proteinExistence type="predicted"/>